<comment type="similarity">
    <text evidence="2">Belongs to the complex I subunit 4 family.</text>
</comment>
<feature type="transmembrane region" description="Helical" evidence="7">
    <location>
        <begin position="367"/>
        <end position="389"/>
    </location>
</feature>
<feature type="transmembrane region" description="Helical" evidence="7">
    <location>
        <begin position="277"/>
        <end position="298"/>
    </location>
</feature>
<name>A0A0P6X8M3_9CHLR</name>
<dbReference type="PATRIC" id="fig|229920.5.peg.555"/>
<evidence type="ECO:0000256" key="5">
    <source>
        <dbReference type="ARBA" id="ARBA00023136"/>
    </source>
</evidence>
<dbReference type="PANTHER" id="PTHR43507">
    <property type="entry name" value="NADH-UBIQUINONE OXIDOREDUCTASE CHAIN 4"/>
    <property type="match status" value="1"/>
</dbReference>
<dbReference type="STRING" id="229920.ADM99_15895"/>
<keyword evidence="4 7" id="KW-1133">Transmembrane helix</keyword>
<dbReference type="InterPro" id="IPR001750">
    <property type="entry name" value="ND/Mrp_TM"/>
</dbReference>
<evidence type="ECO:0000313" key="10">
    <source>
        <dbReference type="Proteomes" id="UP000050430"/>
    </source>
</evidence>
<accession>A0A0P6X8M3</accession>
<evidence type="ECO:0000256" key="4">
    <source>
        <dbReference type="ARBA" id="ARBA00022989"/>
    </source>
</evidence>
<dbReference type="Proteomes" id="UP000050430">
    <property type="component" value="Unassembled WGS sequence"/>
</dbReference>
<dbReference type="NCBIfam" id="TIGR01972">
    <property type="entry name" value="NDH_I_M"/>
    <property type="match status" value="1"/>
</dbReference>
<feature type="transmembrane region" description="Helical" evidence="7">
    <location>
        <begin position="6"/>
        <end position="25"/>
    </location>
</feature>
<feature type="transmembrane region" description="Helical" evidence="7">
    <location>
        <begin position="141"/>
        <end position="158"/>
    </location>
</feature>
<dbReference type="AlphaFoldDB" id="A0A0P6X8M3"/>
<evidence type="ECO:0000256" key="3">
    <source>
        <dbReference type="ARBA" id="ARBA00022692"/>
    </source>
</evidence>
<feature type="transmembrane region" description="Helical" evidence="7">
    <location>
        <begin position="245"/>
        <end position="265"/>
    </location>
</feature>
<dbReference type="GO" id="GO:0012505">
    <property type="term" value="C:endomembrane system"/>
    <property type="evidence" value="ECO:0007669"/>
    <property type="project" value="UniProtKB-SubCell"/>
</dbReference>
<dbReference type="GO" id="GO:0048039">
    <property type="term" value="F:ubiquinone binding"/>
    <property type="evidence" value="ECO:0007669"/>
    <property type="project" value="TreeGrafter"/>
</dbReference>
<dbReference type="GO" id="GO:0008137">
    <property type="term" value="F:NADH dehydrogenase (ubiquinone) activity"/>
    <property type="evidence" value="ECO:0007669"/>
    <property type="project" value="InterPro"/>
</dbReference>
<keyword evidence="5 7" id="KW-0472">Membrane</keyword>
<dbReference type="PRINTS" id="PR01437">
    <property type="entry name" value="NUOXDRDTASE4"/>
</dbReference>
<feature type="transmembrane region" description="Helical" evidence="7">
    <location>
        <begin position="459"/>
        <end position="483"/>
    </location>
</feature>
<proteinExistence type="inferred from homology"/>
<dbReference type="PANTHER" id="PTHR43507:SF1">
    <property type="entry name" value="NADH-UBIQUINONE OXIDOREDUCTASE CHAIN 4"/>
    <property type="match status" value="1"/>
</dbReference>
<feature type="transmembrane region" description="Helical" evidence="7">
    <location>
        <begin position="117"/>
        <end position="135"/>
    </location>
</feature>
<dbReference type="Pfam" id="PF00361">
    <property type="entry name" value="Proton_antipo_M"/>
    <property type="match status" value="1"/>
</dbReference>
<evidence type="ECO:0000259" key="8">
    <source>
        <dbReference type="Pfam" id="PF00361"/>
    </source>
</evidence>
<evidence type="ECO:0000256" key="7">
    <source>
        <dbReference type="SAM" id="Phobius"/>
    </source>
</evidence>
<dbReference type="InterPro" id="IPR010227">
    <property type="entry name" value="NADH_Q_OxRdtase_chainM/4"/>
</dbReference>
<dbReference type="GO" id="GO:0042773">
    <property type="term" value="P:ATP synthesis coupled electron transport"/>
    <property type="evidence" value="ECO:0007669"/>
    <property type="project" value="InterPro"/>
</dbReference>
<evidence type="ECO:0000256" key="1">
    <source>
        <dbReference type="ARBA" id="ARBA00004127"/>
    </source>
</evidence>
<sequence length="502" mass="55174">MISGIHPLLLVTFFPLAGVLFITFFREEQKGAIRWTALITSLITFGLSLMVLAGFKTANPDIQMELRIPWVNISGLPIDFHAGIDGISLLMVLLTTLLSSVAILSTWTAVQDRVKSFMQVFLLLETGMLGVFISLDLVLFYIFWEFTLIPMYFLIGIWGGERRLYASFKFFLFTMAGSLIMLLAILYIGLTAHTFDWTELSQLWALFIPAQTWLFLAFALAFAIKVPMFPLHTWLPDAHVEAPTAGSVILAGVMLKMGAYGFLRFNLPLFPQAAVQLAPWMAVLAVIGIIYGALVAFAQKDVKKLVAYSSVSHMGFVMLGIFAFTPQALSGSVLQMVNHGISTGGLFLIVGMLYERRHTRLLADFGGLWKVVPILSALTLIVVLSSAGLPGTNGFIGEFTILLGSFGSSVLKSPWFGGLAALGVILAAVYLLTMFEKVFLGPISAEENLNLKDMSIREVFTLLPLIILIFWIGLYPAFFYSLINPTVEKLASTVLTAAQAVH</sequence>
<feature type="transmembrane region" description="Helical" evidence="7">
    <location>
        <begin position="336"/>
        <end position="355"/>
    </location>
</feature>
<feature type="transmembrane region" description="Helical" evidence="7">
    <location>
        <begin position="415"/>
        <end position="435"/>
    </location>
</feature>
<dbReference type="GO" id="GO:0003954">
    <property type="term" value="F:NADH dehydrogenase activity"/>
    <property type="evidence" value="ECO:0007669"/>
    <property type="project" value="TreeGrafter"/>
</dbReference>
<protein>
    <submittedName>
        <fullName evidence="9">NADH dehydrogenase</fullName>
    </submittedName>
</protein>
<feature type="transmembrane region" description="Helical" evidence="7">
    <location>
        <begin position="32"/>
        <end position="55"/>
    </location>
</feature>
<keyword evidence="3 6" id="KW-0812">Transmembrane</keyword>
<keyword evidence="10" id="KW-1185">Reference proteome</keyword>
<comment type="caution">
    <text evidence="9">The sequence shown here is derived from an EMBL/GenBank/DDBJ whole genome shotgun (WGS) entry which is preliminary data.</text>
</comment>
<feature type="transmembrane region" description="Helical" evidence="7">
    <location>
        <begin position="202"/>
        <end position="224"/>
    </location>
</feature>
<organism evidence="9 10">
    <name type="scientific">Leptolinea tardivitalis</name>
    <dbReference type="NCBI Taxonomy" id="229920"/>
    <lineage>
        <taxon>Bacteria</taxon>
        <taxon>Bacillati</taxon>
        <taxon>Chloroflexota</taxon>
        <taxon>Anaerolineae</taxon>
        <taxon>Anaerolineales</taxon>
        <taxon>Anaerolineaceae</taxon>
        <taxon>Leptolinea</taxon>
    </lineage>
</organism>
<evidence type="ECO:0000313" key="9">
    <source>
        <dbReference type="EMBL" id="KPL70592.1"/>
    </source>
</evidence>
<feature type="transmembrane region" description="Helical" evidence="7">
    <location>
        <begin position="305"/>
        <end position="324"/>
    </location>
</feature>
<dbReference type="OrthoDB" id="9807568at2"/>
<dbReference type="RefSeq" id="WP_062422497.1">
    <property type="nucleotide sequence ID" value="NZ_BBYA01000010.1"/>
</dbReference>
<dbReference type="GO" id="GO:0016020">
    <property type="term" value="C:membrane"/>
    <property type="evidence" value="ECO:0007669"/>
    <property type="project" value="UniProtKB-SubCell"/>
</dbReference>
<dbReference type="EMBL" id="LGCK01000014">
    <property type="protein sequence ID" value="KPL70592.1"/>
    <property type="molecule type" value="Genomic_DNA"/>
</dbReference>
<reference evidence="9 10" key="1">
    <citation type="submission" date="2015-07" db="EMBL/GenBank/DDBJ databases">
        <title>Genome sequence of Leptolinea tardivitalis DSM 16556.</title>
        <authorList>
            <person name="Hemp J."/>
            <person name="Ward L.M."/>
            <person name="Pace L.A."/>
            <person name="Fischer W.W."/>
        </authorList>
    </citation>
    <scope>NUCLEOTIDE SEQUENCE [LARGE SCALE GENOMIC DNA]</scope>
    <source>
        <strain evidence="9 10">YMTK-2</strain>
    </source>
</reference>
<dbReference type="InterPro" id="IPR003918">
    <property type="entry name" value="NADH_UbQ_OxRdtase"/>
</dbReference>
<evidence type="ECO:0000256" key="6">
    <source>
        <dbReference type="RuleBase" id="RU000320"/>
    </source>
</evidence>
<dbReference type="GO" id="GO:0015990">
    <property type="term" value="P:electron transport coupled proton transport"/>
    <property type="evidence" value="ECO:0007669"/>
    <property type="project" value="TreeGrafter"/>
</dbReference>
<feature type="transmembrane region" description="Helical" evidence="7">
    <location>
        <begin position="170"/>
        <end position="190"/>
    </location>
</feature>
<comment type="subcellular location">
    <subcellularLocation>
        <location evidence="1">Endomembrane system</location>
        <topology evidence="1">Multi-pass membrane protein</topology>
    </subcellularLocation>
    <subcellularLocation>
        <location evidence="6">Membrane</location>
        <topology evidence="6">Multi-pass membrane protein</topology>
    </subcellularLocation>
</comment>
<evidence type="ECO:0000256" key="2">
    <source>
        <dbReference type="ARBA" id="ARBA00009025"/>
    </source>
</evidence>
<gene>
    <name evidence="9" type="ORF">ADM99_15895</name>
</gene>
<feature type="domain" description="NADH:quinone oxidoreductase/Mrp antiporter transmembrane" evidence="8">
    <location>
        <begin position="134"/>
        <end position="411"/>
    </location>
</feature>
<feature type="transmembrane region" description="Helical" evidence="7">
    <location>
        <begin position="87"/>
        <end position="110"/>
    </location>
</feature>